<comment type="function">
    <text evidence="4">Nucleoside triphosphate pyrophosphatase that hydrolyzes dTTP and UTP. May have a dual role in cell division arrest and in preventing the incorporation of modified nucleotides into cellular nucleic acids.</text>
</comment>
<comment type="catalytic activity">
    <reaction evidence="4">
        <text>dTTP + H2O = dTMP + diphosphate + H(+)</text>
        <dbReference type="Rhea" id="RHEA:28534"/>
        <dbReference type="ChEBI" id="CHEBI:15377"/>
        <dbReference type="ChEBI" id="CHEBI:15378"/>
        <dbReference type="ChEBI" id="CHEBI:33019"/>
        <dbReference type="ChEBI" id="CHEBI:37568"/>
        <dbReference type="ChEBI" id="CHEBI:63528"/>
        <dbReference type="EC" id="3.6.1.9"/>
    </reaction>
</comment>
<evidence type="ECO:0000256" key="3">
    <source>
        <dbReference type="ARBA" id="ARBA00023080"/>
    </source>
</evidence>
<comment type="similarity">
    <text evidence="4">Belongs to the Maf family. YhdE subfamily.</text>
</comment>
<dbReference type="GO" id="GO:0016787">
    <property type="term" value="F:hydrolase activity"/>
    <property type="evidence" value="ECO:0007669"/>
    <property type="project" value="UniProtKB-KW"/>
</dbReference>
<dbReference type="Pfam" id="PF02545">
    <property type="entry name" value="Maf"/>
    <property type="match status" value="1"/>
</dbReference>
<reference evidence="5 6" key="1">
    <citation type="submission" date="2023-09" db="EMBL/GenBank/DDBJ databases">
        <authorList>
            <person name="Rey-Velasco X."/>
        </authorList>
    </citation>
    <scope>NUCLEOTIDE SEQUENCE [LARGE SCALE GENOMIC DNA]</scope>
    <source>
        <strain evidence="5 6">P385</strain>
    </source>
</reference>
<dbReference type="Proteomes" id="UP001259982">
    <property type="component" value="Unassembled WGS sequence"/>
</dbReference>
<dbReference type="Gene3D" id="3.90.950.10">
    <property type="match status" value="1"/>
</dbReference>
<keyword evidence="2 4" id="KW-0378">Hydrolase</keyword>
<dbReference type="PANTHER" id="PTHR43213">
    <property type="entry name" value="BIFUNCTIONAL DTTP/UTP PYROPHOSPHATASE/METHYLTRANSFERASE PROTEIN-RELATED"/>
    <property type="match status" value="1"/>
</dbReference>
<comment type="cofactor">
    <cofactor evidence="1 4">
        <name>a divalent metal cation</name>
        <dbReference type="ChEBI" id="CHEBI:60240"/>
    </cofactor>
</comment>
<dbReference type="NCBIfam" id="TIGR00172">
    <property type="entry name" value="maf"/>
    <property type="match status" value="1"/>
</dbReference>
<name>A0ABU3B9Z1_9GAMM</name>
<evidence type="ECO:0000313" key="5">
    <source>
        <dbReference type="EMBL" id="MDT0619299.1"/>
    </source>
</evidence>
<keyword evidence="4" id="KW-0963">Cytoplasm</keyword>
<dbReference type="SUPFAM" id="SSF52972">
    <property type="entry name" value="ITPase-like"/>
    <property type="match status" value="1"/>
</dbReference>
<dbReference type="HAMAP" id="MF_00528">
    <property type="entry name" value="Maf"/>
    <property type="match status" value="1"/>
</dbReference>
<comment type="subcellular location">
    <subcellularLocation>
        <location evidence="4">Cytoplasm</location>
    </subcellularLocation>
</comment>
<protein>
    <recommendedName>
        <fullName evidence="4">dTTP/UTP pyrophosphatase</fullName>
        <shortName evidence="4">dTTPase/UTPase</shortName>
        <ecNumber evidence="4">3.6.1.9</ecNumber>
    </recommendedName>
    <alternativeName>
        <fullName evidence="4">Nucleoside triphosphate pyrophosphatase</fullName>
    </alternativeName>
    <alternativeName>
        <fullName evidence="4">Nucleotide pyrophosphatase</fullName>
        <shortName evidence="4">Nucleotide PPase</shortName>
    </alternativeName>
</protein>
<comment type="caution">
    <text evidence="5">The sequence shown here is derived from an EMBL/GenBank/DDBJ whole genome shotgun (WGS) entry which is preliminary data.</text>
</comment>
<dbReference type="EC" id="3.6.1.9" evidence="4"/>
<evidence type="ECO:0000256" key="1">
    <source>
        <dbReference type="ARBA" id="ARBA00001968"/>
    </source>
</evidence>
<evidence type="ECO:0000256" key="2">
    <source>
        <dbReference type="ARBA" id="ARBA00022801"/>
    </source>
</evidence>
<organism evidence="5 6">
    <name type="scientific">Spectribacter acetivorans</name>
    <dbReference type="NCBI Taxonomy" id="3075603"/>
    <lineage>
        <taxon>Bacteria</taxon>
        <taxon>Pseudomonadati</taxon>
        <taxon>Pseudomonadota</taxon>
        <taxon>Gammaproteobacteria</taxon>
        <taxon>Salinisphaerales</taxon>
        <taxon>Salinisphaeraceae</taxon>
        <taxon>Spectribacter</taxon>
    </lineage>
</organism>
<dbReference type="PIRSF" id="PIRSF006305">
    <property type="entry name" value="Maf"/>
    <property type="match status" value="1"/>
</dbReference>
<feature type="site" description="Important for substrate specificity" evidence="4">
    <location>
        <position position="158"/>
    </location>
</feature>
<feature type="site" description="Important for substrate specificity" evidence="4">
    <location>
        <position position="77"/>
    </location>
</feature>
<sequence>MNNHDAADQLIGLASQSPRRSALLDQIGIAHATIPIAVDERPLPGERPEDYVIRLALAKAEAGRRVRPTLPVLGADTSVIIDGRILGKPADREDALHMLALLSGREHAVLTGVALAGPASDHVLSVSRVTMDHIDPVRAEAYWASGEPVDKAGAYAIQGLGAVFVRHLAGSYSGVMGLPLAETAELLAGYGIRRP</sequence>
<dbReference type="EMBL" id="JAVRHY010000013">
    <property type="protein sequence ID" value="MDT0619299.1"/>
    <property type="molecule type" value="Genomic_DNA"/>
</dbReference>
<accession>A0ABU3B9Z1</accession>
<dbReference type="PANTHER" id="PTHR43213:SF5">
    <property type="entry name" value="BIFUNCTIONAL DTTP_UTP PYROPHOSPHATASE_METHYLTRANSFERASE PROTEIN-RELATED"/>
    <property type="match status" value="1"/>
</dbReference>
<proteinExistence type="inferred from homology"/>
<dbReference type="CDD" id="cd00555">
    <property type="entry name" value="Maf"/>
    <property type="match status" value="1"/>
</dbReference>
<comment type="caution">
    <text evidence="4">Lacks conserved residue(s) required for the propagation of feature annotation.</text>
</comment>
<feature type="site" description="Important for substrate specificity" evidence="4">
    <location>
        <position position="19"/>
    </location>
</feature>
<feature type="active site" description="Proton acceptor" evidence="4">
    <location>
        <position position="76"/>
    </location>
</feature>
<comment type="catalytic activity">
    <reaction evidence="4">
        <text>UTP + H2O = UMP + diphosphate + H(+)</text>
        <dbReference type="Rhea" id="RHEA:29395"/>
        <dbReference type="ChEBI" id="CHEBI:15377"/>
        <dbReference type="ChEBI" id="CHEBI:15378"/>
        <dbReference type="ChEBI" id="CHEBI:33019"/>
        <dbReference type="ChEBI" id="CHEBI:46398"/>
        <dbReference type="ChEBI" id="CHEBI:57865"/>
        <dbReference type="EC" id="3.6.1.9"/>
    </reaction>
</comment>
<dbReference type="InterPro" id="IPR029001">
    <property type="entry name" value="ITPase-like_fam"/>
</dbReference>
<dbReference type="InterPro" id="IPR003697">
    <property type="entry name" value="Maf-like"/>
</dbReference>
<keyword evidence="6" id="KW-1185">Reference proteome</keyword>
<evidence type="ECO:0000313" key="6">
    <source>
        <dbReference type="Proteomes" id="UP001259982"/>
    </source>
</evidence>
<gene>
    <name evidence="5" type="ORF">RM531_12510</name>
</gene>
<dbReference type="RefSeq" id="WP_311659680.1">
    <property type="nucleotide sequence ID" value="NZ_JAVRHY010000013.1"/>
</dbReference>
<keyword evidence="3 4" id="KW-0546">Nucleotide metabolism</keyword>
<evidence type="ECO:0000256" key="4">
    <source>
        <dbReference type="HAMAP-Rule" id="MF_00528"/>
    </source>
</evidence>